<feature type="transmembrane region" description="Helical" evidence="11">
    <location>
        <begin position="133"/>
        <end position="151"/>
    </location>
</feature>
<dbReference type="CDD" id="cd13959">
    <property type="entry name" value="PT_UbiA_COQ2"/>
    <property type="match status" value="1"/>
</dbReference>
<sequence>MSVESDSQIVSDSEVKGLISRLPKKVRAYVSLARADRPIGSWLLFWPGAAAVALSGGLITNWFLLPALLLGSFLMRSAGCIYNDIVDRDLDKKVARTWNRPLASGIISLKSAYLFLGILCLAGLGCLSVFNNIARWVAIASLLLVAIYPFMKRISWWPQAWLGLVFSWAALVGGIGVRHYLDPATLSLYLGSIFWVIGFDTIYAIQDIEDDALAGIKSSARALKNHIRAGIAVFYSLALLFWGIALWLIQPQFLALVALFPLACHFLWQVMTLDTKNGNNALLRFRSNREAGFLLFLACSTIGMVGIFYLR</sequence>
<comment type="cofactor">
    <cofactor evidence="1 11">
        <name>Mg(2+)</name>
        <dbReference type="ChEBI" id="CHEBI:18420"/>
    </cofactor>
</comment>
<dbReference type="HAMAP" id="MF_01635">
    <property type="entry name" value="UbiA"/>
    <property type="match status" value="1"/>
</dbReference>
<keyword evidence="11" id="KW-0460">Magnesium</keyword>
<evidence type="ECO:0000256" key="4">
    <source>
        <dbReference type="ARBA" id="ARBA00022475"/>
    </source>
</evidence>
<keyword evidence="9 11" id="KW-1133">Transmembrane helix</keyword>
<dbReference type="PATRIC" id="fig|579138.3.peg.1749"/>
<feature type="transmembrane region" description="Helical" evidence="11">
    <location>
        <begin position="102"/>
        <end position="127"/>
    </location>
</feature>
<keyword evidence="8 11" id="KW-0812">Transmembrane</keyword>
<dbReference type="GO" id="GO:0008412">
    <property type="term" value="F:4-hydroxybenzoate polyprenyltransferase activity"/>
    <property type="evidence" value="ECO:0007669"/>
    <property type="project" value="UniProtKB-UniRule"/>
</dbReference>
<evidence type="ECO:0000256" key="6">
    <source>
        <dbReference type="ARBA" id="ARBA00022679"/>
    </source>
</evidence>
<proteinExistence type="inferred from homology"/>
<reference evidence="13 14" key="1">
    <citation type="journal article" date="2011" name="J. Bacteriol.">
        <title>Genome sequence of the ethanol-producing Zymomonas mobilis subsp. pomaceae lectotype strain ATCC 29192.</title>
        <authorList>
            <person name="Kouvelis V.N."/>
            <person name="Davenport K.W."/>
            <person name="Brettin T.S."/>
            <person name="Bruce D."/>
            <person name="Detter C."/>
            <person name="Han C.S."/>
            <person name="Nolan M."/>
            <person name="Tapia R."/>
            <person name="Damoulaki A."/>
            <person name="Kyrpides N.C."/>
            <person name="Typas M.A."/>
            <person name="Pappas K.M."/>
        </authorList>
    </citation>
    <scope>NUCLEOTIDE SEQUENCE [LARGE SCALE GENOMIC DNA]</scope>
    <source>
        <strain evidence="14">ATCC 29192 / DSM 22645 / JCM 10191 / CCUG 17912 / NBRC 13757 / NCIMB 11200 / NRRL B-4491 / Barker I</strain>
    </source>
</reference>
<feature type="transmembrane region" description="Helical" evidence="11">
    <location>
        <begin position="291"/>
        <end position="310"/>
    </location>
</feature>
<keyword evidence="5 11" id="KW-0997">Cell inner membrane</keyword>
<evidence type="ECO:0000256" key="7">
    <source>
        <dbReference type="ARBA" id="ARBA00022688"/>
    </source>
</evidence>
<organism evidence="13 14">
    <name type="scientific">Zymomonas mobilis subsp. pomaceae (strain ATCC 29192 / DSM 22645 / JCM 10191 / CCUG 17912 / NBRC 13757 / NCIMB 11200 / NRRL B-4491 / Barker I)</name>
    <dbReference type="NCBI Taxonomy" id="579138"/>
    <lineage>
        <taxon>Bacteria</taxon>
        <taxon>Pseudomonadati</taxon>
        <taxon>Pseudomonadota</taxon>
        <taxon>Alphaproteobacteria</taxon>
        <taxon>Sphingomonadales</taxon>
        <taxon>Zymomonadaceae</taxon>
        <taxon>Zymomonas</taxon>
    </lineage>
</organism>
<dbReference type="PANTHER" id="PTHR11048:SF28">
    <property type="entry name" value="4-HYDROXYBENZOATE POLYPRENYLTRANSFERASE, MITOCHONDRIAL"/>
    <property type="match status" value="1"/>
</dbReference>
<evidence type="ECO:0000256" key="11">
    <source>
        <dbReference type="HAMAP-Rule" id="MF_01635"/>
    </source>
</evidence>
<dbReference type="eggNOG" id="COG0382">
    <property type="taxonomic scope" value="Bacteria"/>
</dbReference>
<feature type="transmembrane region" description="Helical" evidence="11">
    <location>
        <begin position="44"/>
        <end position="69"/>
    </location>
</feature>
<evidence type="ECO:0000256" key="2">
    <source>
        <dbReference type="ARBA" id="ARBA00004141"/>
    </source>
</evidence>
<dbReference type="Gene3D" id="1.20.120.1780">
    <property type="entry name" value="UbiA prenyltransferase"/>
    <property type="match status" value="1"/>
</dbReference>
<dbReference type="Proteomes" id="UP000000491">
    <property type="component" value="Chromosome"/>
</dbReference>
<evidence type="ECO:0000256" key="9">
    <source>
        <dbReference type="ARBA" id="ARBA00022989"/>
    </source>
</evidence>
<dbReference type="KEGG" id="zmp:Zymop_1647"/>
<evidence type="ECO:0000313" key="13">
    <source>
        <dbReference type="EMBL" id="AEI38536.1"/>
    </source>
</evidence>
<feature type="transmembrane region" description="Helical" evidence="11">
    <location>
        <begin position="160"/>
        <end position="180"/>
    </location>
</feature>
<dbReference type="EC" id="2.5.1.39" evidence="11 12"/>
<protein>
    <recommendedName>
        <fullName evidence="11 12">4-hydroxybenzoate octaprenyltransferase</fullName>
        <ecNumber evidence="11 12">2.5.1.39</ecNumber>
    </recommendedName>
    <alternativeName>
        <fullName evidence="11">4-HB polyprenyltransferase</fullName>
    </alternativeName>
</protein>
<dbReference type="EMBL" id="CP002865">
    <property type="protein sequence ID" value="AEI38536.1"/>
    <property type="molecule type" value="Genomic_DNA"/>
</dbReference>
<dbReference type="Pfam" id="PF01040">
    <property type="entry name" value="UbiA"/>
    <property type="match status" value="1"/>
</dbReference>
<feature type="transmembrane region" description="Helical" evidence="11">
    <location>
        <begin position="226"/>
        <end position="247"/>
    </location>
</feature>
<evidence type="ECO:0000256" key="8">
    <source>
        <dbReference type="ARBA" id="ARBA00022692"/>
    </source>
</evidence>
<dbReference type="PROSITE" id="PS00943">
    <property type="entry name" value="UBIA"/>
    <property type="match status" value="1"/>
</dbReference>
<keyword evidence="10 11" id="KW-0472">Membrane</keyword>
<dbReference type="InterPro" id="IPR044878">
    <property type="entry name" value="UbiA_sf"/>
</dbReference>
<comment type="subcellular location">
    <subcellularLocation>
        <location evidence="11">Cell inner membrane</location>
        <topology evidence="11">Multi-pass membrane protein</topology>
    </subcellularLocation>
    <subcellularLocation>
        <location evidence="2">Membrane</location>
        <topology evidence="2">Multi-pass membrane protein</topology>
    </subcellularLocation>
</comment>
<evidence type="ECO:0000256" key="3">
    <source>
        <dbReference type="ARBA" id="ARBA00005985"/>
    </source>
</evidence>
<evidence type="ECO:0000313" key="14">
    <source>
        <dbReference type="Proteomes" id="UP000000491"/>
    </source>
</evidence>
<dbReference type="InterPro" id="IPR039653">
    <property type="entry name" value="Prenyltransferase"/>
</dbReference>
<accession>F8EWC6</accession>
<name>F8EWC6_ZYMMT</name>
<evidence type="ECO:0000256" key="1">
    <source>
        <dbReference type="ARBA" id="ARBA00001946"/>
    </source>
</evidence>
<dbReference type="HOGENOM" id="CLU_034879_0_2_5"/>
<evidence type="ECO:0000256" key="10">
    <source>
        <dbReference type="ARBA" id="ARBA00023136"/>
    </source>
</evidence>
<dbReference type="Gene3D" id="1.10.357.140">
    <property type="entry name" value="UbiA prenyltransferase"/>
    <property type="match status" value="1"/>
</dbReference>
<dbReference type="InterPro" id="IPR030470">
    <property type="entry name" value="UbiA_prenylTrfase_CS"/>
</dbReference>
<dbReference type="PANTHER" id="PTHR11048">
    <property type="entry name" value="PRENYLTRANSFERASES"/>
    <property type="match status" value="1"/>
</dbReference>
<comment type="function">
    <text evidence="11">Catalyzes the prenylation of para-hydroxybenzoate (PHB) with an all-trans polyprenyl group. Mediates the second step in the final reaction sequence of ubiquinone-8 (UQ-8) biosynthesis, which is the condensation of the polyisoprenoid side chain with PHB, generating the first membrane-bound Q intermediate 3-octaprenyl-4-hydroxybenzoate.</text>
</comment>
<feature type="transmembrane region" description="Helical" evidence="11">
    <location>
        <begin position="186"/>
        <end position="205"/>
    </location>
</feature>
<feature type="transmembrane region" description="Helical" evidence="11">
    <location>
        <begin position="253"/>
        <end position="270"/>
    </location>
</feature>
<dbReference type="FunFam" id="1.20.120.1780:FF:000001">
    <property type="entry name" value="4-hydroxybenzoate octaprenyltransferase"/>
    <property type="match status" value="1"/>
</dbReference>
<evidence type="ECO:0000256" key="12">
    <source>
        <dbReference type="NCBIfam" id="TIGR01474"/>
    </source>
</evidence>
<dbReference type="AlphaFoldDB" id="F8EWC6"/>
<dbReference type="UniPathway" id="UPA00232"/>
<dbReference type="FunFam" id="1.10.357.140:FF:000008">
    <property type="entry name" value="4-hydroxybenzoate octaprenyltransferase"/>
    <property type="match status" value="1"/>
</dbReference>
<dbReference type="NCBIfam" id="TIGR01474">
    <property type="entry name" value="ubiA_proteo"/>
    <property type="match status" value="1"/>
</dbReference>
<dbReference type="GO" id="GO:0006744">
    <property type="term" value="P:ubiquinone biosynthetic process"/>
    <property type="evidence" value="ECO:0007669"/>
    <property type="project" value="UniProtKB-UniRule"/>
</dbReference>
<comment type="similarity">
    <text evidence="3 11">Belongs to the UbiA prenyltransferase family.</text>
</comment>
<dbReference type="RefSeq" id="WP_013934924.1">
    <property type="nucleotide sequence ID" value="NC_015709.1"/>
</dbReference>
<dbReference type="InterPro" id="IPR000537">
    <property type="entry name" value="UbiA_prenyltransferase"/>
</dbReference>
<keyword evidence="7 11" id="KW-0831">Ubiquinone biosynthesis</keyword>
<gene>
    <name evidence="11" type="primary">ubiA</name>
    <name evidence="13" type="ordered locus">Zymop_1647</name>
</gene>
<keyword evidence="6 11" id="KW-0808">Transferase</keyword>
<dbReference type="GO" id="GO:0005886">
    <property type="term" value="C:plasma membrane"/>
    <property type="evidence" value="ECO:0007669"/>
    <property type="project" value="UniProtKB-SubCell"/>
</dbReference>
<dbReference type="InterPro" id="IPR006370">
    <property type="entry name" value="HB_polyprenyltransferase-like"/>
</dbReference>
<dbReference type="STRING" id="579138.Zymop_1647"/>
<keyword evidence="4 11" id="KW-1003">Cell membrane</keyword>
<comment type="pathway">
    <text evidence="11">Cofactor biosynthesis; ubiquinone biosynthesis.</text>
</comment>
<evidence type="ECO:0000256" key="5">
    <source>
        <dbReference type="ARBA" id="ARBA00022519"/>
    </source>
</evidence>
<comment type="catalytic activity">
    <reaction evidence="11">
        <text>all-trans-octaprenyl diphosphate + 4-hydroxybenzoate = 4-hydroxy-3-(all-trans-octaprenyl)benzoate + diphosphate</text>
        <dbReference type="Rhea" id="RHEA:27782"/>
        <dbReference type="ChEBI" id="CHEBI:1617"/>
        <dbReference type="ChEBI" id="CHEBI:17879"/>
        <dbReference type="ChEBI" id="CHEBI:33019"/>
        <dbReference type="ChEBI" id="CHEBI:57711"/>
        <dbReference type="EC" id="2.5.1.39"/>
    </reaction>
</comment>